<name>A0A511BR28_9PROT</name>
<dbReference type="InterPro" id="IPR051207">
    <property type="entry name" value="ComplexI_NDUFA9_subunit"/>
</dbReference>
<sequence>MRSVAPIHVIGASGRSGRALCRALHARGDTVIAVTRRPVSDEAFNETRQAELEDPAALKKALADAKRVVSTAHARYIPAILEATSADTVLIGLGSTRKFTNWPDAHGRGVLAGETALLKSGRPGLLLHPTMIYGARGEDNVQRLAALLRRLPLVPLPNGGRARVQPIYQDDVTRALVAALDLAASGAIAGPETLVIAGPDPVAYRDFIRAILHASAMRQRPIVSIPGRLLEYLAPLVSRLPGFPEIGRDEVRRLMEDKAFDSAPMRARLGFDPVSLQNGLRQLFDADDRVAARNIAPAD</sequence>
<proteinExistence type="predicted"/>
<dbReference type="InterPro" id="IPR036291">
    <property type="entry name" value="NAD(P)-bd_dom_sf"/>
</dbReference>
<dbReference type="RefSeq" id="WP_246103744.1">
    <property type="nucleotide sequence ID" value="NZ_BJVC01000003.1"/>
</dbReference>
<accession>A0A511BR28</accession>
<evidence type="ECO:0000259" key="1">
    <source>
        <dbReference type="Pfam" id="PF13460"/>
    </source>
</evidence>
<keyword evidence="3" id="KW-1185">Reference proteome</keyword>
<evidence type="ECO:0000313" key="3">
    <source>
        <dbReference type="Proteomes" id="UP000321405"/>
    </source>
</evidence>
<protein>
    <recommendedName>
        <fullName evidence="1">NAD(P)-binding domain-containing protein</fullName>
    </recommendedName>
</protein>
<dbReference type="Gene3D" id="3.40.50.720">
    <property type="entry name" value="NAD(P)-binding Rossmann-like Domain"/>
    <property type="match status" value="1"/>
</dbReference>
<dbReference type="AlphaFoldDB" id="A0A511BR28"/>
<dbReference type="InterPro" id="IPR016040">
    <property type="entry name" value="NAD(P)-bd_dom"/>
</dbReference>
<evidence type="ECO:0000313" key="2">
    <source>
        <dbReference type="EMBL" id="GEL02542.1"/>
    </source>
</evidence>
<reference evidence="2 3" key="1">
    <citation type="submission" date="2019-07" db="EMBL/GenBank/DDBJ databases">
        <title>Whole genome shotgun sequence of Swaminathania salitolerans NBRC 104436.</title>
        <authorList>
            <person name="Hosoyama A."/>
            <person name="Uohara A."/>
            <person name="Ohji S."/>
            <person name="Ichikawa N."/>
        </authorList>
    </citation>
    <scope>NUCLEOTIDE SEQUENCE [LARGE SCALE GENOMIC DNA]</scope>
    <source>
        <strain evidence="2 3">NBRC 104436</strain>
    </source>
</reference>
<dbReference type="Proteomes" id="UP000321405">
    <property type="component" value="Unassembled WGS sequence"/>
</dbReference>
<dbReference type="Pfam" id="PF13460">
    <property type="entry name" value="NAD_binding_10"/>
    <property type="match status" value="1"/>
</dbReference>
<gene>
    <name evidence="2" type="ORF">SSA02_17050</name>
</gene>
<dbReference type="GO" id="GO:0044877">
    <property type="term" value="F:protein-containing complex binding"/>
    <property type="evidence" value="ECO:0007669"/>
    <property type="project" value="TreeGrafter"/>
</dbReference>
<feature type="domain" description="NAD(P)-binding" evidence="1">
    <location>
        <begin position="11"/>
        <end position="75"/>
    </location>
</feature>
<dbReference type="EMBL" id="BJVC01000003">
    <property type="protein sequence ID" value="GEL02542.1"/>
    <property type="molecule type" value="Genomic_DNA"/>
</dbReference>
<dbReference type="PANTHER" id="PTHR12126">
    <property type="entry name" value="NADH-UBIQUINONE OXIDOREDUCTASE 39 KDA SUBUNIT-RELATED"/>
    <property type="match status" value="1"/>
</dbReference>
<dbReference type="SUPFAM" id="SSF51735">
    <property type="entry name" value="NAD(P)-binding Rossmann-fold domains"/>
    <property type="match status" value="1"/>
</dbReference>
<comment type="caution">
    <text evidence="2">The sequence shown here is derived from an EMBL/GenBank/DDBJ whole genome shotgun (WGS) entry which is preliminary data.</text>
</comment>
<organism evidence="2 3">
    <name type="scientific">Swaminathania salitolerans</name>
    <dbReference type="NCBI Taxonomy" id="182838"/>
    <lineage>
        <taxon>Bacteria</taxon>
        <taxon>Pseudomonadati</taxon>
        <taxon>Pseudomonadota</taxon>
        <taxon>Alphaproteobacteria</taxon>
        <taxon>Acetobacterales</taxon>
        <taxon>Acetobacteraceae</taxon>
        <taxon>Swaminathania</taxon>
    </lineage>
</organism>
<dbReference type="PANTHER" id="PTHR12126:SF11">
    <property type="entry name" value="NADH DEHYDROGENASE [UBIQUINONE] 1 ALPHA SUBCOMPLEX SUBUNIT 9, MITOCHONDRIAL"/>
    <property type="match status" value="1"/>
</dbReference>